<keyword evidence="3" id="KW-0597">Phosphoprotein</keyword>
<name>A0ABQ3V6U3_9CHLR</name>
<dbReference type="InterPro" id="IPR006162">
    <property type="entry name" value="Ppantetheine_attach_site"/>
</dbReference>
<dbReference type="InterPro" id="IPR020845">
    <property type="entry name" value="AMP-binding_CS"/>
</dbReference>
<dbReference type="Gene3D" id="1.10.1200.10">
    <property type="entry name" value="ACP-like"/>
    <property type="match status" value="1"/>
</dbReference>
<dbReference type="CDD" id="cd19531">
    <property type="entry name" value="LCL_NRPS-like"/>
    <property type="match status" value="2"/>
</dbReference>
<feature type="domain" description="Carrier" evidence="5">
    <location>
        <begin position="1017"/>
        <end position="1092"/>
    </location>
</feature>
<comment type="caution">
    <text evidence="6">The sequence shown here is derived from an EMBL/GenBank/DDBJ whole genome shotgun (WGS) entry which is preliminary data.</text>
</comment>
<dbReference type="Pfam" id="PF00501">
    <property type="entry name" value="AMP-binding"/>
    <property type="match status" value="1"/>
</dbReference>
<dbReference type="InterPro" id="IPR020806">
    <property type="entry name" value="PKS_PP-bd"/>
</dbReference>
<evidence type="ECO:0000256" key="4">
    <source>
        <dbReference type="SAM" id="Coils"/>
    </source>
</evidence>
<feature type="coiled-coil region" evidence="4">
    <location>
        <begin position="1541"/>
        <end position="1571"/>
    </location>
</feature>
<proteinExistence type="predicted"/>
<dbReference type="SUPFAM" id="SSF47336">
    <property type="entry name" value="ACP-like"/>
    <property type="match status" value="1"/>
</dbReference>
<organism evidence="6 7">
    <name type="scientific">Ktedonobacter robiniae</name>
    <dbReference type="NCBI Taxonomy" id="2778365"/>
    <lineage>
        <taxon>Bacteria</taxon>
        <taxon>Bacillati</taxon>
        <taxon>Chloroflexota</taxon>
        <taxon>Ktedonobacteria</taxon>
        <taxon>Ktedonobacterales</taxon>
        <taxon>Ktedonobacteraceae</taxon>
        <taxon>Ktedonobacter</taxon>
    </lineage>
</organism>
<evidence type="ECO:0000313" key="7">
    <source>
        <dbReference type="Proteomes" id="UP000654345"/>
    </source>
</evidence>
<sequence>MNDPAKQLAQLSPAKRALLQKLLQQQIAQKTGEQTTTLRRRTQQQDLPLSSNQQRLWFLDQFEEGSAAYNIAAANKVSGLLVMPALARSLRAIMQRHEILRTAFRLQNEQPVQRIQVAVAFHMPVVDLSALTSEWQQSEIARLAQHEAQCPFDLMHAPLFRVTVLRLRPTEHVLFTTFHHSVFDGWSTGIFIRELSTLYTAYVQGQTASLPELPLQYADYALWQQEWLQGAEQEHVYAYWAKQLEGETALQLPTDHLRPAVPTYRGAQKTFGISSALTSGIRALSHDEGVTLFMALLALFQVLLSRYTGQTDIAVGTTIANRTRSEFEEVIGFFANTLVLRADLGANPTFRQVLGRIRSVAMDAFAHEALPFEVLVARLRPERHLSRSPLVQVMFNLFNAPTSKPRLADITLTPVPFASRTAKFDLTLDITEVGQELRASLEYSLDLFESSTIEWMASAFISLLEQAIAHPEKAISELELLREQQRHILIHHWNATQNVIAPARDSLPQLFEAQVERTPDAVAVVFEDHVLTYSVLNRLANQLAHRLLMLGVQPGTKIGFCLERSLELVFGVLGILKAGGTYVPLDPAYPAERLIFMLEGAHIAYLLTQRHLYHSEWRHIPHAIALDSERVALSREPSTNPPLRGGLEQAVYVIFTSGSTGQPKGAAVYQRGFANLLNWYTSEFHMTGQDRVLLVTSLSFDLTQKNIFAPLLTGGALHLLATRYHDVLLLRQSIQERAITLLNCTPSMFYPFIDGGEFAGLTTLRHVFLGGEPIAVARLQAWLAHESCHAQVVNTYGPTECSDVVAYYRISQLERFQDTPVPIGRPIAHTQLFVLDERRQLVPLSVPGELYIAGECLGAGYINDTSLTAERFLPHPFADGPGGRLYKTGDLARYRADGCIEYIGRTDYQVKIRGFRIELSEIEAVLTQHPDVSECVVLTWERRPDDKRLVAYIVGGRNGVLRKNELRQYVRSRLPEYMVPTSFVILETLPLTPGGKVNRRALPVPQEDEQVQASQSLPRTPIEEVIAGIFREVLNREQVSTQQNFFDLGGHSLLATRVIARVRAQVRVDMPLRVLFEAPTVAEFAQSVEQRLRKQQHSAAVPTIVAVRRDQQLPLSFAQQRMWFLSQLSANASVYALPVNVTLRGELRMELLERCIQRIVQRHECLRTTFPLEHPVQIIHARMDVGLTMIDVSRLEEAERLRRTQSMIMASMAQPFDVQHGPLLRVGVTRLAQDEHIFSVVFHHIVFDGWSVGVFLQELVSLYNAFIQEKPDPFPSLPIQYVDFAVWQRNELQGSILADLIAYWTQQLRGASAILLPAVRSESEPASNRGAAYLFSIPSQVTEALKVFSRRQQVTLFMTLLTAFQVFLYRVTGQQDVVIGTDIANRMHEETEKLIGFFVNLLVLRMQFDAGELFQDALQRASGMVLEAYAHQDLPFEKIIEVLQLERKGHQTPLVNVLFVWQNTPEPSLEFHGIEAKPLENEVQAAKFDLAVFMAEREEELVGFVNYRTDLFNASKIEHLMNQFLLIVQQIITVPDSPLGMLDIETQAEKEQRAQAEAQQQESQRRKLKGARRSVITFPTTNISESI</sequence>
<dbReference type="SUPFAM" id="SSF52777">
    <property type="entry name" value="CoA-dependent acyltransferases"/>
    <property type="match status" value="4"/>
</dbReference>
<dbReference type="Proteomes" id="UP000654345">
    <property type="component" value="Unassembled WGS sequence"/>
</dbReference>
<dbReference type="InterPro" id="IPR023213">
    <property type="entry name" value="CAT-like_dom_sf"/>
</dbReference>
<dbReference type="InterPro" id="IPR010071">
    <property type="entry name" value="AA_adenyl_dom"/>
</dbReference>
<dbReference type="PANTHER" id="PTHR45527:SF1">
    <property type="entry name" value="FATTY ACID SYNTHASE"/>
    <property type="match status" value="1"/>
</dbReference>
<dbReference type="InterPro" id="IPR036736">
    <property type="entry name" value="ACP-like_sf"/>
</dbReference>
<dbReference type="SMART" id="SM00823">
    <property type="entry name" value="PKS_PP"/>
    <property type="match status" value="1"/>
</dbReference>
<dbReference type="Pfam" id="PF00668">
    <property type="entry name" value="Condensation"/>
    <property type="match status" value="2"/>
</dbReference>
<dbReference type="InterPro" id="IPR025110">
    <property type="entry name" value="AMP-bd_C"/>
</dbReference>
<protein>
    <recommendedName>
        <fullName evidence="5">Carrier domain-containing protein</fullName>
    </recommendedName>
</protein>
<dbReference type="InterPro" id="IPR045851">
    <property type="entry name" value="AMP-bd_C_sf"/>
</dbReference>
<dbReference type="NCBIfam" id="TIGR01733">
    <property type="entry name" value="AA-adenyl-dom"/>
    <property type="match status" value="1"/>
</dbReference>
<dbReference type="PANTHER" id="PTHR45527">
    <property type="entry name" value="NONRIBOSOMAL PEPTIDE SYNTHETASE"/>
    <property type="match status" value="1"/>
</dbReference>
<keyword evidence="2" id="KW-0596">Phosphopantetheine</keyword>
<comment type="cofactor">
    <cofactor evidence="1">
        <name>pantetheine 4'-phosphate</name>
        <dbReference type="ChEBI" id="CHEBI:47942"/>
    </cofactor>
</comment>
<evidence type="ECO:0000256" key="2">
    <source>
        <dbReference type="ARBA" id="ARBA00022450"/>
    </source>
</evidence>
<dbReference type="EMBL" id="BNJG01000004">
    <property type="protein sequence ID" value="GHO60130.1"/>
    <property type="molecule type" value="Genomic_DNA"/>
</dbReference>
<accession>A0ABQ3V6U3</accession>
<dbReference type="PROSITE" id="PS50075">
    <property type="entry name" value="CARRIER"/>
    <property type="match status" value="1"/>
</dbReference>
<dbReference type="InterPro" id="IPR009081">
    <property type="entry name" value="PP-bd_ACP"/>
</dbReference>
<keyword evidence="4" id="KW-0175">Coiled coil</keyword>
<dbReference type="SUPFAM" id="SSF56801">
    <property type="entry name" value="Acetyl-CoA synthetase-like"/>
    <property type="match status" value="1"/>
</dbReference>
<dbReference type="PROSITE" id="PS00455">
    <property type="entry name" value="AMP_BINDING"/>
    <property type="match status" value="1"/>
</dbReference>
<dbReference type="CDD" id="cd05930">
    <property type="entry name" value="A_NRPS"/>
    <property type="match status" value="1"/>
</dbReference>
<dbReference type="Pfam" id="PF13193">
    <property type="entry name" value="AMP-binding_C"/>
    <property type="match status" value="1"/>
</dbReference>
<dbReference type="Gene3D" id="3.40.50.980">
    <property type="match status" value="2"/>
</dbReference>
<dbReference type="PROSITE" id="PS00012">
    <property type="entry name" value="PHOSPHOPANTETHEINE"/>
    <property type="match status" value="1"/>
</dbReference>
<dbReference type="InterPro" id="IPR000873">
    <property type="entry name" value="AMP-dep_synth/lig_dom"/>
</dbReference>
<dbReference type="Gene3D" id="3.30.559.30">
    <property type="entry name" value="Nonribosomal peptide synthetase, condensation domain"/>
    <property type="match status" value="2"/>
</dbReference>
<gene>
    <name evidence="6" type="ORF">KSB_86050</name>
</gene>
<evidence type="ECO:0000256" key="1">
    <source>
        <dbReference type="ARBA" id="ARBA00001957"/>
    </source>
</evidence>
<keyword evidence="7" id="KW-1185">Reference proteome</keyword>
<dbReference type="InterPro" id="IPR001242">
    <property type="entry name" value="Condensation_dom"/>
</dbReference>
<dbReference type="Gene3D" id="2.30.38.10">
    <property type="entry name" value="Luciferase, Domain 3"/>
    <property type="match status" value="1"/>
</dbReference>
<reference evidence="6 7" key="1">
    <citation type="journal article" date="2021" name="Int. J. Syst. Evol. Microbiol.">
        <title>Reticulibacter mediterranei gen. nov., sp. nov., within the new family Reticulibacteraceae fam. nov., and Ktedonospora formicarum gen. nov., sp. nov., Ktedonobacter robiniae sp. nov., Dictyobacter formicarum sp. nov. and Dictyobacter arantiisoli sp. nov., belonging to the class Ktedonobacteria.</title>
        <authorList>
            <person name="Yabe S."/>
            <person name="Zheng Y."/>
            <person name="Wang C.M."/>
            <person name="Sakai Y."/>
            <person name="Abe K."/>
            <person name="Yokota A."/>
            <person name="Donadio S."/>
            <person name="Cavaletti L."/>
            <person name="Monciardini P."/>
        </authorList>
    </citation>
    <scope>NUCLEOTIDE SEQUENCE [LARGE SCALE GENOMIC DNA]</scope>
    <source>
        <strain evidence="6 7">SOSP1-30</strain>
    </source>
</reference>
<dbReference type="RefSeq" id="WP_201376299.1">
    <property type="nucleotide sequence ID" value="NZ_BNJG01000004.1"/>
</dbReference>
<dbReference type="Gene3D" id="3.30.559.10">
    <property type="entry name" value="Chloramphenicol acetyltransferase-like domain"/>
    <property type="match status" value="2"/>
</dbReference>
<evidence type="ECO:0000259" key="5">
    <source>
        <dbReference type="PROSITE" id="PS50075"/>
    </source>
</evidence>
<evidence type="ECO:0000256" key="3">
    <source>
        <dbReference type="ARBA" id="ARBA00022553"/>
    </source>
</evidence>
<dbReference type="Pfam" id="PF00550">
    <property type="entry name" value="PP-binding"/>
    <property type="match status" value="1"/>
</dbReference>
<dbReference type="Gene3D" id="3.30.300.30">
    <property type="match status" value="1"/>
</dbReference>
<evidence type="ECO:0000313" key="6">
    <source>
        <dbReference type="EMBL" id="GHO60130.1"/>
    </source>
</evidence>